<sequence length="85" mass="8994">MATPHEGPVIPGSNEEDTLEQQVPVDPDTVEDESAEDPVRPHGDPLLPGGSEADRLEQARDSGGPDGEEDYPRDVGAEYPEDSAG</sequence>
<dbReference type="EMBL" id="JACSQC010000001">
    <property type="protein sequence ID" value="MBD8042740.1"/>
    <property type="molecule type" value="Genomic_DNA"/>
</dbReference>
<reference evidence="2 3" key="1">
    <citation type="submission" date="2020-08" db="EMBL/GenBank/DDBJ databases">
        <title>A Genomic Blueprint of the Chicken Gut Microbiome.</title>
        <authorList>
            <person name="Gilroy R."/>
            <person name="Ravi A."/>
            <person name="Getino M."/>
            <person name="Pursley I."/>
            <person name="Horton D.L."/>
            <person name="Alikhan N.-F."/>
            <person name="Baker D."/>
            <person name="Gharbi K."/>
            <person name="Hall N."/>
            <person name="Watson M."/>
            <person name="Adriaenssens E.M."/>
            <person name="Foster-Nyarko E."/>
            <person name="Jarju S."/>
            <person name="Secka A."/>
            <person name="Antonio M."/>
            <person name="Oren A."/>
            <person name="Chaudhuri R."/>
            <person name="La Ragione R.M."/>
            <person name="Hildebrand F."/>
            <person name="Pallen M.J."/>
        </authorList>
    </citation>
    <scope>NUCLEOTIDE SEQUENCE [LARGE SCALE GENOMIC DNA]</scope>
    <source>
        <strain evidence="2 3">Sa2BUA2</strain>
    </source>
</reference>
<gene>
    <name evidence="2" type="ORF">H9638_02830</name>
</gene>
<proteinExistence type="predicted"/>
<organism evidence="2 3">
    <name type="scientific">Arthrobacter pullicola</name>
    <dbReference type="NCBI Taxonomy" id="2762224"/>
    <lineage>
        <taxon>Bacteria</taxon>
        <taxon>Bacillati</taxon>
        <taxon>Actinomycetota</taxon>
        <taxon>Actinomycetes</taxon>
        <taxon>Micrococcales</taxon>
        <taxon>Micrococcaceae</taxon>
        <taxon>Arthrobacter</taxon>
    </lineage>
</organism>
<evidence type="ECO:0008006" key="4">
    <source>
        <dbReference type="Google" id="ProtNLM"/>
    </source>
</evidence>
<accession>A0ABR8YEV5</accession>
<protein>
    <recommendedName>
        <fullName evidence="4">Sugar ABC transporter ATPase</fullName>
    </recommendedName>
</protein>
<evidence type="ECO:0000256" key="1">
    <source>
        <dbReference type="SAM" id="MobiDB-lite"/>
    </source>
</evidence>
<evidence type="ECO:0000313" key="3">
    <source>
        <dbReference type="Proteomes" id="UP000652763"/>
    </source>
</evidence>
<evidence type="ECO:0000313" key="2">
    <source>
        <dbReference type="EMBL" id="MBD8042740.1"/>
    </source>
</evidence>
<keyword evidence="3" id="KW-1185">Reference proteome</keyword>
<feature type="region of interest" description="Disordered" evidence="1">
    <location>
        <begin position="1"/>
        <end position="85"/>
    </location>
</feature>
<comment type="caution">
    <text evidence="2">The sequence shown here is derived from an EMBL/GenBank/DDBJ whole genome shotgun (WGS) entry which is preliminary data.</text>
</comment>
<dbReference type="RefSeq" id="WP_191745653.1">
    <property type="nucleotide sequence ID" value="NZ_JACSQC010000001.1"/>
</dbReference>
<name>A0ABR8YEV5_9MICC</name>
<dbReference type="Proteomes" id="UP000652763">
    <property type="component" value="Unassembled WGS sequence"/>
</dbReference>